<evidence type="ECO:0000256" key="1">
    <source>
        <dbReference type="ARBA" id="ARBA00022741"/>
    </source>
</evidence>
<comment type="caution">
    <text evidence="7">The sequence shown here is derived from an EMBL/GenBank/DDBJ whole genome shotgun (WGS) entry which is preliminary data.</text>
</comment>
<name>A0ABP5E4V0_9MICO</name>
<accession>A0ABP5E4V0</accession>
<dbReference type="InterPro" id="IPR000212">
    <property type="entry name" value="DNA_helicase_UvrD/REP"/>
</dbReference>
<evidence type="ECO:0000256" key="5">
    <source>
        <dbReference type="PROSITE-ProRule" id="PRU00560"/>
    </source>
</evidence>
<keyword evidence="3 5" id="KW-0347">Helicase</keyword>
<protein>
    <submittedName>
        <fullName evidence="7">AAA family ATPase</fullName>
    </submittedName>
</protein>
<evidence type="ECO:0000256" key="2">
    <source>
        <dbReference type="ARBA" id="ARBA00022801"/>
    </source>
</evidence>
<dbReference type="PANTHER" id="PTHR11070">
    <property type="entry name" value="UVRD / RECB / PCRA DNA HELICASE FAMILY MEMBER"/>
    <property type="match status" value="1"/>
</dbReference>
<feature type="domain" description="UvrD-like helicase ATP-binding" evidence="6">
    <location>
        <begin position="187"/>
        <end position="531"/>
    </location>
</feature>
<feature type="binding site" evidence="5">
    <location>
        <begin position="208"/>
        <end position="215"/>
    </location>
    <ligand>
        <name>ATP</name>
        <dbReference type="ChEBI" id="CHEBI:30616"/>
    </ligand>
</feature>
<gene>
    <name evidence="7" type="ORF">GCM10009817_34940</name>
</gene>
<reference evidence="8" key="1">
    <citation type="journal article" date="2019" name="Int. J. Syst. Evol. Microbiol.">
        <title>The Global Catalogue of Microorganisms (GCM) 10K type strain sequencing project: providing services to taxonomists for standard genome sequencing and annotation.</title>
        <authorList>
            <consortium name="The Broad Institute Genomics Platform"/>
            <consortium name="The Broad Institute Genome Sequencing Center for Infectious Disease"/>
            <person name="Wu L."/>
            <person name="Ma J."/>
        </authorList>
    </citation>
    <scope>NUCLEOTIDE SEQUENCE [LARGE SCALE GENOMIC DNA]</scope>
    <source>
        <strain evidence="8">JCM 15628</strain>
    </source>
</reference>
<keyword evidence="8" id="KW-1185">Reference proteome</keyword>
<evidence type="ECO:0000256" key="3">
    <source>
        <dbReference type="ARBA" id="ARBA00022806"/>
    </source>
</evidence>
<dbReference type="PANTHER" id="PTHR11070:SF45">
    <property type="entry name" value="DNA 3'-5' HELICASE"/>
    <property type="match status" value="1"/>
</dbReference>
<organism evidence="7 8">
    <name type="scientific">Terrabacter lapilli</name>
    <dbReference type="NCBI Taxonomy" id="436231"/>
    <lineage>
        <taxon>Bacteria</taxon>
        <taxon>Bacillati</taxon>
        <taxon>Actinomycetota</taxon>
        <taxon>Actinomycetes</taxon>
        <taxon>Micrococcales</taxon>
        <taxon>Intrasporangiaceae</taxon>
        <taxon>Terrabacter</taxon>
    </lineage>
</organism>
<evidence type="ECO:0000256" key="4">
    <source>
        <dbReference type="ARBA" id="ARBA00022840"/>
    </source>
</evidence>
<sequence>MPTSQAADGIHNQLADGLGDELIREQAFLDEARAQLARMRELAESLDASKASDAVSGEVLGWVLARRIASLQDDPRTTLFFGRIDVDPADGPAEQLHIGRRHVSDEAGDPVVVDWRAPISTAFYRASALDPMDVTLRRRFGVDRGRLTAIEDEHLRDAGPSDTTTGSLLAAEIERPRTGPMRDIVSTIQPEQDEIVRSDIAVNVCVQGAPGTGKTAVGLHRAAWLLYSFRERLDRSGVLVVGPNRAFLDHIGAVLPSLGEARVRHATIETLLDDGRVRAEEPAEVATLKGDARLATVLRRAVWSALVRPTEALVVPRGVRKWRVPAYVVAEIVDELAARGVRYSAARDLLPQRLAHHVLLELERAGDAPDDRVQDAVAKSAAVKKYVATVWPALDPQGVLHRLWSDADALREAAGDDLTAGEQAMLLWDRPARTKGAARWSRADMALLDELDELLRRVPSLGHIVLDEAQDLSPMQLRAVGRRCSTGSVTVLGDIAQGTTPWATSSWEEAMRHLGKDAHDLVVLDRGFRVPSAVIEYAARLLPVMAPGLGAPVSVRENPGRLELRPVRAGTLEDEVARAAERAAAGAGSVGVIAPDAALDGIAAALAAAGVLHGRLDRDHGDDDDHQVELVPASVAKGLEFDRTVVVEPAAIAAAEPDERTGLRRLYVVLTRAVSELTIVHAEPLPEALGTV</sequence>
<keyword evidence="1 5" id="KW-0547">Nucleotide-binding</keyword>
<evidence type="ECO:0000313" key="7">
    <source>
        <dbReference type="EMBL" id="GAA1989990.1"/>
    </source>
</evidence>
<keyword evidence="2 5" id="KW-0378">Hydrolase</keyword>
<dbReference type="InterPro" id="IPR027417">
    <property type="entry name" value="P-loop_NTPase"/>
</dbReference>
<keyword evidence="4 5" id="KW-0067">ATP-binding</keyword>
<evidence type="ECO:0000259" key="6">
    <source>
        <dbReference type="PROSITE" id="PS51198"/>
    </source>
</evidence>
<proteinExistence type="predicted"/>
<dbReference type="InterPro" id="IPR014016">
    <property type="entry name" value="UvrD-like_ATP-bd"/>
</dbReference>
<dbReference type="SUPFAM" id="SSF52540">
    <property type="entry name" value="P-loop containing nucleoside triphosphate hydrolases"/>
    <property type="match status" value="1"/>
</dbReference>
<dbReference type="EMBL" id="BAAAPU010000010">
    <property type="protein sequence ID" value="GAA1989990.1"/>
    <property type="molecule type" value="Genomic_DNA"/>
</dbReference>
<dbReference type="Gene3D" id="3.40.50.300">
    <property type="entry name" value="P-loop containing nucleotide triphosphate hydrolases"/>
    <property type="match status" value="2"/>
</dbReference>
<dbReference type="Proteomes" id="UP001500013">
    <property type="component" value="Unassembled WGS sequence"/>
</dbReference>
<dbReference type="PROSITE" id="PS51198">
    <property type="entry name" value="UVRD_HELICASE_ATP_BIND"/>
    <property type="match status" value="1"/>
</dbReference>
<dbReference type="RefSeq" id="WP_344065588.1">
    <property type="nucleotide sequence ID" value="NZ_BAAAPU010000010.1"/>
</dbReference>
<evidence type="ECO:0000313" key="8">
    <source>
        <dbReference type="Proteomes" id="UP001500013"/>
    </source>
</evidence>